<gene>
    <name evidence="5" type="ORF">KD146_02985</name>
</gene>
<dbReference type="InterPro" id="IPR036388">
    <property type="entry name" value="WH-like_DNA-bd_sf"/>
</dbReference>
<dbReference type="GO" id="GO:0003677">
    <property type="term" value="F:DNA binding"/>
    <property type="evidence" value="ECO:0007669"/>
    <property type="project" value="UniProtKB-KW"/>
</dbReference>
<dbReference type="Proteomes" id="UP000678281">
    <property type="component" value="Unassembled WGS sequence"/>
</dbReference>
<dbReference type="InterPro" id="IPR051011">
    <property type="entry name" value="Metal_resp_trans_reg"/>
</dbReference>
<evidence type="ECO:0000256" key="2">
    <source>
        <dbReference type="ARBA" id="ARBA00023125"/>
    </source>
</evidence>
<reference evidence="5" key="1">
    <citation type="submission" date="2021-04" db="EMBL/GenBank/DDBJ databases">
        <title>Devosia litorisediminis sp. nov., isolated from a sand dune.</title>
        <authorList>
            <person name="Park S."/>
            <person name="Yoon J.-H."/>
        </authorList>
    </citation>
    <scope>NUCLEOTIDE SEQUENCE</scope>
    <source>
        <strain evidence="5">BSSL-BM10</strain>
    </source>
</reference>
<name>A0A942E472_9HYPH</name>
<evidence type="ECO:0000313" key="5">
    <source>
        <dbReference type="EMBL" id="MBS3847655.1"/>
    </source>
</evidence>
<dbReference type="SUPFAM" id="SSF46785">
    <property type="entry name" value="Winged helix' DNA-binding domain"/>
    <property type="match status" value="1"/>
</dbReference>
<comment type="caution">
    <text evidence="5">The sequence shown here is derived from an EMBL/GenBank/DDBJ whole genome shotgun (WGS) entry which is preliminary data.</text>
</comment>
<dbReference type="PANTHER" id="PTHR43132:SF2">
    <property type="entry name" value="ARSENICAL RESISTANCE OPERON REPRESSOR ARSR-RELATED"/>
    <property type="match status" value="1"/>
</dbReference>
<organism evidence="5 6">
    <name type="scientific">Devosia litorisediminis</name>
    <dbReference type="NCBI Taxonomy" id="2829817"/>
    <lineage>
        <taxon>Bacteria</taxon>
        <taxon>Pseudomonadati</taxon>
        <taxon>Pseudomonadota</taxon>
        <taxon>Alphaproteobacteria</taxon>
        <taxon>Hyphomicrobiales</taxon>
        <taxon>Devosiaceae</taxon>
        <taxon>Devosia</taxon>
    </lineage>
</organism>
<dbReference type="InterPro" id="IPR001845">
    <property type="entry name" value="HTH_ArsR_DNA-bd_dom"/>
</dbReference>
<dbReference type="InterPro" id="IPR036390">
    <property type="entry name" value="WH_DNA-bd_sf"/>
</dbReference>
<dbReference type="InterPro" id="IPR011991">
    <property type="entry name" value="ArsR-like_HTH"/>
</dbReference>
<dbReference type="AlphaFoldDB" id="A0A942E472"/>
<sequence length="108" mass="11705">MLKADPRTENTARALAALGHPARLDVFRLLVRAGNDGLIVGDIALHTSLPLSTLAHHLRALVTAGLVNQERRGREIINTVNFDAMTRTLGFLTDECCHGVAIRKVDVA</sequence>
<dbReference type="PROSITE" id="PS50987">
    <property type="entry name" value="HTH_ARSR_2"/>
    <property type="match status" value="1"/>
</dbReference>
<dbReference type="NCBIfam" id="NF033788">
    <property type="entry name" value="HTH_metalloreg"/>
    <property type="match status" value="1"/>
</dbReference>
<evidence type="ECO:0000256" key="1">
    <source>
        <dbReference type="ARBA" id="ARBA00023015"/>
    </source>
</evidence>
<protein>
    <submittedName>
        <fullName evidence="5">Helix-turn-helix transcriptional regulator</fullName>
    </submittedName>
</protein>
<dbReference type="PANTHER" id="PTHR43132">
    <property type="entry name" value="ARSENICAL RESISTANCE OPERON REPRESSOR ARSR-RELATED"/>
    <property type="match status" value="1"/>
</dbReference>
<evidence type="ECO:0000313" key="6">
    <source>
        <dbReference type="Proteomes" id="UP000678281"/>
    </source>
</evidence>
<keyword evidence="3" id="KW-0804">Transcription</keyword>
<accession>A0A942E472</accession>
<dbReference type="SMART" id="SM00418">
    <property type="entry name" value="HTH_ARSR"/>
    <property type="match status" value="1"/>
</dbReference>
<feature type="domain" description="HTH arsR-type" evidence="4">
    <location>
        <begin position="3"/>
        <end position="100"/>
    </location>
</feature>
<keyword evidence="1" id="KW-0805">Transcription regulation</keyword>
<dbReference type="Pfam" id="PF12840">
    <property type="entry name" value="HTH_20"/>
    <property type="match status" value="1"/>
</dbReference>
<dbReference type="CDD" id="cd00090">
    <property type="entry name" value="HTH_ARSR"/>
    <property type="match status" value="1"/>
</dbReference>
<dbReference type="PRINTS" id="PR00778">
    <property type="entry name" value="HTHARSR"/>
</dbReference>
<evidence type="ECO:0000259" key="4">
    <source>
        <dbReference type="PROSITE" id="PS50987"/>
    </source>
</evidence>
<dbReference type="EMBL" id="JAGXTP010000001">
    <property type="protein sequence ID" value="MBS3847655.1"/>
    <property type="molecule type" value="Genomic_DNA"/>
</dbReference>
<dbReference type="GO" id="GO:0003700">
    <property type="term" value="F:DNA-binding transcription factor activity"/>
    <property type="evidence" value="ECO:0007669"/>
    <property type="project" value="InterPro"/>
</dbReference>
<evidence type="ECO:0000256" key="3">
    <source>
        <dbReference type="ARBA" id="ARBA00023163"/>
    </source>
</evidence>
<dbReference type="Gene3D" id="1.10.10.10">
    <property type="entry name" value="Winged helix-like DNA-binding domain superfamily/Winged helix DNA-binding domain"/>
    <property type="match status" value="1"/>
</dbReference>
<keyword evidence="6" id="KW-1185">Reference proteome</keyword>
<proteinExistence type="predicted"/>
<keyword evidence="2" id="KW-0238">DNA-binding</keyword>